<feature type="transmembrane region" description="Helical" evidence="12">
    <location>
        <begin position="139"/>
        <end position="163"/>
    </location>
</feature>
<evidence type="ECO:0000256" key="11">
    <source>
        <dbReference type="RuleBase" id="RU000688"/>
    </source>
</evidence>
<dbReference type="FunFam" id="1.20.1070.10:FF:000008">
    <property type="entry name" value="Olfactory receptor"/>
    <property type="match status" value="1"/>
</dbReference>
<organism evidence="14 15">
    <name type="scientific">Lynx pardinus</name>
    <name type="common">Iberian lynx</name>
    <name type="synonym">Felis pardina</name>
    <dbReference type="NCBI Taxonomy" id="191816"/>
    <lineage>
        <taxon>Eukaryota</taxon>
        <taxon>Metazoa</taxon>
        <taxon>Chordata</taxon>
        <taxon>Craniata</taxon>
        <taxon>Vertebrata</taxon>
        <taxon>Euteleostomi</taxon>
        <taxon>Mammalia</taxon>
        <taxon>Eutheria</taxon>
        <taxon>Laurasiatheria</taxon>
        <taxon>Carnivora</taxon>
        <taxon>Feliformia</taxon>
        <taxon>Felidae</taxon>
        <taxon>Felinae</taxon>
        <taxon>Lynx</taxon>
    </lineage>
</organism>
<feature type="transmembrane region" description="Helical" evidence="12">
    <location>
        <begin position="59"/>
        <end position="77"/>
    </location>
</feature>
<evidence type="ECO:0000256" key="4">
    <source>
        <dbReference type="ARBA" id="ARBA00022606"/>
    </source>
</evidence>
<dbReference type="Gene3D" id="1.20.1070.10">
    <property type="entry name" value="Rhodopsin 7-helix transmembrane proteins"/>
    <property type="match status" value="1"/>
</dbReference>
<evidence type="ECO:0000256" key="8">
    <source>
        <dbReference type="ARBA" id="ARBA00023040"/>
    </source>
</evidence>
<evidence type="ECO:0000256" key="6">
    <source>
        <dbReference type="ARBA" id="ARBA00022725"/>
    </source>
</evidence>
<comment type="function">
    <text evidence="1">Putative odorant or sperm cell receptor.</text>
</comment>
<evidence type="ECO:0000259" key="13">
    <source>
        <dbReference type="PROSITE" id="PS50262"/>
    </source>
</evidence>
<sequence>MGSNQTWITEVILLGFQVDPKLELFLFGFFLLFYSLTLMGNGMVLGLICWDSTLHTPMYFFLSNLTIVDMSYASSIVPKMLANLTMQKKTISFAPCLLQTFLYLALAVTECTSLVVMSYDRYVAICHPLRYAVIMSWRVCTILAATCWIFSFLLALVHITLILRLPFCGPQTIDHFFCQIMSVFKLACADTRLNQTVLFVGSVFVLVGPLCLVLVSYTCILFAILRIQSSESQRKAFSTCSSHLCVVGLFFGSAIVMYMAPKSRHSQEQRKILSLFYSLFNPMLNPLIYSLRNAEVKGALRRFLRKKTSV</sequence>
<reference evidence="14 15" key="1">
    <citation type="submission" date="2019-01" db="EMBL/GenBank/DDBJ databases">
        <authorList>
            <person name="Alioto T."/>
            <person name="Alioto T."/>
        </authorList>
    </citation>
    <scope>NUCLEOTIDE SEQUENCE [LARGE SCALE GENOMIC DNA]</scope>
</reference>
<dbReference type="EMBL" id="CAAGRJ010038880">
    <property type="protein sequence ID" value="VFV46398.1"/>
    <property type="molecule type" value="Genomic_DNA"/>
</dbReference>
<dbReference type="InterPro" id="IPR000725">
    <property type="entry name" value="Olfact_rcpt"/>
</dbReference>
<keyword evidence="10 11" id="KW-0807">Transducer</keyword>
<comment type="subcellular location">
    <subcellularLocation>
        <location evidence="2 12">Cell membrane</location>
        <topology evidence="2 12">Multi-pass membrane protein</topology>
    </subcellularLocation>
</comment>
<keyword evidence="15" id="KW-1185">Reference proteome</keyword>
<keyword evidence="7 12" id="KW-1133">Transmembrane helix</keyword>
<keyword evidence="4 12" id="KW-0716">Sensory transduction</keyword>
<evidence type="ECO:0000256" key="12">
    <source>
        <dbReference type="RuleBase" id="RU363047"/>
    </source>
</evidence>
<keyword evidence="6 12" id="KW-0552">Olfaction</keyword>
<evidence type="ECO:0000256" key="10">
    <source>
        <dbReference type="ARBA" id="ARBA00023224"/>
    </source>
</evidence>
<dbReference type="AlphaFoldDB" id="A0A485PPX7"/>
<keyword evidence="3 12" id="KW-1003">Cell membrane</keyword>
<evidence type="ECO:0000256" key="1">
    <source>
        <dbReference type="ARBA" id="ARBA00003929"/>
    </source>
</evidence>
<dbReference type="GO" id="GO:0004930">
    <property type="term" value="F:G protein-coupled receptor activity"/>
    <property type="evidence" value="ECO:0007669"/>
    <property type="project" value="UniProtKB-KW"/>
</dbReference>
<dbReference type="PANTHER" id="PTHR26453">
    <property type="entry name" value="OLFACTORY RECEPTOR"/>
    <property type="match status" value="1"/>
</dbReference>
<evidence type="ECO:0000256" key="5">
    <source>
        <dbReference type="ARBA" id="ARBA00022692"/>
    </source>
</evidence>
<evidence type="ECO:0000256" key="2">
    <source>
        <dbReference type="ARBA" id="ARBA00004651"/>
    </source>
</evidence>
<evidence type="ECO:0000256" key="7">
    <source>
        <dbReference type="ARBA" id="ARBA00022989"/>
    </source>
</evidence>
<gene>
    <name evidence="14" type="ORF">LYPA_23C000575</name>
</gene>
<name>A0A485PPX7_LYNPA</name>
<accession>A0A485PPX7</accession>
<dbReference type="PROSITE" id="PS00237">
    <property type="entry name" value="G_PROTEIN_RECEP_F1_1"/>
    <property type="match status" value="1"/>
</dbReference>
<dbReference type="Proteomes" id="UP000386466">
    <property type="component" value="Unassembled WGS sequence"/>
</dbReference>
<feature type="domain" description="G-protein coupled receptors family 1 profile" evidence="13">
    <location>
        <begin position="40"/>
        <end position="289"/>
    </location>
</feature>
<feature type="transmembrane region" description="Helical" evidence="12">
    <location>
        <begin position="97"/>
        <end position="119"/>
    </location>
</feature>
<feature type="transmembrane region" description="Helical" evidence="12">
    <location>
        <begin position="24"/>
        <end position="47"/>
    </location>
</feature>
<keyword evidence="5 11" id="KW-0812">Transmembrane</keyword>
<feature type="transmembrane region" description="Helical" evidence="12">
    <location>
        <begin position="272"/>
        <end position="291"/>
    </location>
</feature>
<evidence type="ECO:0000256" key="3">
    <source>
        <dbReference type="ARBA" id="ARBA00022475"/>
    </source>
</evidence>
<protein>
    <recommendedName>
        <fullName evidence="12">Olfactory receptor</fullName>
    </recommendedName>
</protein>
<dbReference type="PRINTS" id="PR00237">
    <property type="entry name" value="GPCRRHODOPSN"/>
</dbReference>
<dbReference type="PRINTS" id="PR00245">
    <property type="entry name" value="OLFACTORYR"/>
</dbReference>
<keyword evidence="11 14" id="KW-0675">Receptor</keyword>
<dbReference type="GO" id="GO:0005886">
    <property type="term" value="C:plasma membrane"/>
    <property type="evidence" value="ECO:0007669"/>
    <property type="project" value="UniProtKB-SubCell"/>
</dbReference>
<dbReference type="PROSITE" id="PS50262">
    <property type="entry name" value="G_PROTEIN_RECEP_F1_2"/>
    <property type="match status" value="1"/>
</dbReference>
<dbReference type="SUPFAM" id="SSF81321">
    <property type="entry name" value="Family A G protein-coupled receptor-like"/>
    <property type="match status" value="1"/>
</dbReference>
<dbReference type="CDD" id="cd15420">
    <property type="entry name" value="7tmA_OR2A-like"/>
    <property type="match status" value="1"/>
</dbReference>
<keyword evidence="8 11" id="KW-0297">G-protein coupled receptor</keyword>
<dbReference type="GO" id="GO:0004984">
    <property type="term" value="F:olfactory receptor activity"/>
    <property type="evidence" value="ECO:0007669"/>
    <property type="project" value="InterPro"/>
</dbReference>
<comment type="similarity">
    <text evidence="11">Belongs to the G-protein coupled receptor 1 family.</text>
</comment>
<dbReference type="Pfam" id="PF13853">
    <property type="entry name" value="7tm_4"/>
    <property type="match status" value="1"/>
</dbReference>
<dbReference type="InterPro" id="IPR000276">
    <property type="entry name" value="GPCR_Rhodpsn"/>
</dbReference>
<keyword evidence="9 12" id="KW-0472">Membrane</keyword>
<evidence type="ECO:0000256" key="9">
    <source>
        <dbReference type="ARBA" id="ARBA00023136"/>
    </source>
</evidence>
<evidence type="ECO:0000313" key="14">
    <source>
        <dbReference type="EMBL" id="VFV46398.1"/>
    </source>
</evidence>
<evidence type="ECO:0000313" key="15">
    <source>
        <dbReference type="Proteomes" id="UP000386466"/>
    </source>
</evidence>
<dbReference type="InterPro" id="IPR017452">
    <property type="entry name" value="GPCR_Rhodpsn_7TM"/>
</dbReference>
<feature type="transmembrane region" description="Helical" evidence="12">
    <location>
        <begin position="236"/>
        <end position="260"/>
    </location>
</feature>
<feature type="transmembrane region" description="Helical" evidence="12">
    <location>
        <begin position="199"/>
        <end position="224"/>
    </location>
</feature>
<proteinExistence type="inferred from homology"/>